<evidence type="ECO:0000313" key="1">
    <source>
        <dbReference type="EMBL" id="GBN27796.1"/>
    </source>
</evidence>
<gene>
    <name evidence="1" type="ORF">AVEN_223938_1</name>
</gene>
<proteinExistence type="predicted"/>
<reference evidence="1 2" key="1">
    <citation type="journal article" date="2019" name="Sci. Rep.">
        <title>Orb-weaving spider Araneus ventricosus genome elucidates the spidroin gene catalogue.</title>
        <authorList>
            <person name="Kono N."/>
            <person name="Nakamura H."/>
            <person name="Ohtoshi R."/>
            <person name="Moran D.A.P."/>
            <person name="Shinohara A."/>
            <person name="Yoshida Y."/>
            <person name="Fujiwara M."/>
            <person name="Mori M."/>
            <person name="Tomita M."/>
            <person name="Arakawa K."/>
        </authorList>
    </citation>
    <scope>NUCLEOTIDE SEQUENCE [LARGE SCALE GENOMIC DNA]</scope>
</reference>
<sequence length="114" mass="13027">MGLIHHRKPCSKACGLDKPRLARVSYSWTVEFEHSRRCEYLFSARVNRSPSGPLTCELFTATTRETTDALTSQRATSILRVPTTGNNTNRGRNMWKDRSMECSFKHPPLVWGNI</sequence>
<name>A0A4Y2MQA7_ARAVE</name>
<dbReference type="EMBL" id="BGPR01007557">
    <property type="protein sequence ID" value="GBN27796.1"/>
    <property type="molecule type" value="Genomic_DNA"/>
</dbReference>
<evidence type="ECO:0000313" key="2">
    <source>
        <dbReference type="Proteomes" id="UP000499080"/>
    </source>
</evidence>
<organism evidence="1 2">
    <name type="scientific">Araneus ventricosus</name>
    <name type="common">Orbweaver spider</name>
    <name type="synonym">Epeira ventricosa</name>
    <dbReference type="NCBI Taxonomy" id="182803"/>
    <lineage>
        <taxon>Eukaryota</taxon>
        <taxon>Metazoa</taxon>
        <taxon>Ecdysozoa</taxon>
        <taxon>Arthropoda</taxon>
        <taxon>Chelicerata</taxon>
        <taxon>Arachnida</taxon>
        <taxon>Araneae</taxon>
        <taxon>Araneomorphae</taxon>
        <taxon>Entelegynae</taxon>
        <taxon>Araneoidea</taxon>
        <taxon>Araneidae</taxon>
        <taxon>Araneus</taxon>
    </lineage>
</organism>
<dbReference type="AlphaFoldDB" id="A0A4Y2MQA7"/>
<comment type="caution">
    <text evidence="1">The sequence shown here is derived from an EMBL/GenBank/DDBJ whole genome shotgun (WGS) entry which is preliminary data.</text>
</comment>
<dbReference type="Proteomes" id="UP000499080">
    <property type="component" value="Unassembled WGS sequence"/>
</dbReference>
<protein>
    <submittedName>
        <fullName evidence="1">Uncharacterized protein</fullName>
    </submittedName>
</protein>
<accession>A0A4Y2MQA7</accession>
<keyword evidence="2" id="KW-1185">Reference proteome</keyword>